<dbReference type="OrthoDB" id="117059at2759"/>
<accession>A0A9W6X625</accession>
<sequence length="114" mass="12379">MPVPEICLPRTVTTVKGSVDSAVLKTLATYVLKKLVEGVEDAETLVPVQKCCRSLKNAFITDVTTPFRKQLKIDNTMDDCDACVFQNFQVFTKIVEGNGLLALIVSGDVANSTV</sequence>
<reference evidence="1" key="1">
    <citation type="submission" date="2023-04" db="EMBL/GenBank/DDBJ databases">
        <title>Phytophthora fragariaefolia NBRC 109709.</title>
        <authorList>
            <person name="Ichikawa N."/>
            <person name="Sato H."/>
            <person name="Tonouchi N."/>
        </authorList>
    </citation>
    <scope>NUCLEOTIDE SEQUENCE</scope>
    <source>
        <strain evidence="1">NBRC 109709</strain>
    </source>
</reference>
<dbReference type="AlphaFoldDB" id="A0A9W6X625"/>
<name>A0A9W6X625_9STRA</name>
<evidence type="ECO:0000313" key="1">
    <source>
        <dbReference type="EMBL" id="GMF32260.1"/>
    </source>
</evidence>
<keyword evidence="2" id="KW-1185">Reference proteome</keyword>
<evidence type="ECO:0000313" key="2">
    <source>
        <dbReference type="Proteomes" id="UP001165121"/>
    </source>
</evidence>
<dbReference type="Proteomes" id="UP001165121">
    <property type="component" value="Unassembled WGS sequence"/>
</dbReference>
<protein>
    <submittedName>
        <fullName evidence="1">Unnamed protein product</fullName>
    </submittedName>
</protein>
<gene>
    <name evidence="1" type="ORF">Pfra01_000762500</name>
</gene>
<proteinExistence type="predicted"/>
<organism evidence="1 2">
    <name type="scientific">Phytophthora fragariaefolia</name>
    <dbReference type="NCBI Taxonomy" id="1490495"/>
    <lineage>
        <taxon>Eukaryota</taxon>
        <taxon>Sar</taxon>
        <taxon>Stramenopiles</taxon>
        <taxon>Oomycota</taxon>
        <taxon>Peronosporomycetes</taxon>
        <taxon>Peronosporales</taxon>
        <taxon>Peronosporaceae</taxon>
        <taxon>Phytophthora</taxon>
    </lineage>
</organism>
<dbReference type="EMBL" id="BSXT01000681">
    <property type="protein sequence ID" value="GMF32260.1"/>
    <property type="molecule type" value="Genomic_DNA"/>
</dbReference>
<comment type="caution">
    <text evidence="1">The sequence shown here is derived from an EMBL/GenBank/DDBJ whole genome shotgun (WGS) entry which is preliminary data.</text>
</comment>